<gene>
    <name evidence="8" type="primary">rpsH</name>
    <name evidence="9" type="ORF">DEALK_03160</name>
</gene>
<evidence type="ECO:0000256" key="5">
    <source>
        <dbReference type="ARBA" id="ARBA00023274"/>
    </source>
</evidence>
<dbReference type="FunFam" id="3.30.1370.30:FF:000002">
    <property type="entry name" value="30S ribosomal protein S8"/>
    <property type="match status" value="1"/>
</dbReference>
<evidence type="ECO:0000256" key="3">
    <source>
        <dbReference type="ARBA" id="ARBA00022884"/>
    </source>
</evidence>
<dbReference type="InterPro" id="IPR000630">
    <property type="entry name" value="Ribosomal_uS8"/>
</dbReference>
<dbReference type="HAMAP" id="MF_01302_B">
    <property type="entry name" value="Ribosomal_uS8_B"/>
    <property type="match status" value="1"/>
</dbReference>
<comment type="function">
    <text evidence="8">One of the primary rRNA binding proteins, it binds directly to 16S rRNA central domain where it helps coordinate assembly of the platform of the 30S subunit.</text>
</comment>
<evidence type="ECO:0000256" key="1">
    <source>
        <dbReference type="ARBA" id="ARBA00006471"/>
    </source>
</evidence>
<dbReference type="Pfam" id="PF00410">
    <property type="entry name" value="Ribosomal_S8"/>
    <property type="match status" value="1"/>
</dbReference>
<comment type="caution">
    <text evidence="9">The sequence shown here is derived from an EMBL/GenBank/DDBJ whole genome shotgun (WGS) entry which is preliminary data.</text>
</comment>
<dbReference type="GO" id="GO:0005840">
    <property type="term" value="C:ribosome"/>
    <property type="evidence" value="ECO:0007669"/>
    <property type="project" value="UniProtKB-KW"/>
</dbReference>
<dbReference type="GO" id="GO:1990904">
    <property type="term" value="C:ribonucleoprotein complex"/>
    <property type="evidence" value="ECO:0007669"/>
    <property type="project" value="UniProtKB-KW"/>
</dbReference>
<evidence type="ECO:0000256" key="4">
    <source>
        <dbReference type="ARBA" id="ARBA00022980"/>
    </source>
</evidence>
<evidence type="ECO:0000256" key="6">
    <source>
        <dbReference type="ARBA" id="ARBA00035258"/>
    </source>
</evidence>
<evidence type="ECO:0000313" key="10">
    <source>
        <dbReference type="Proteomes" id="UP000053947"/>
    </source>
</evidence>
<comment type="subunit">
    <text evidence="7 8">Part of the 30S ribosomal subunit. Contacts proteins S5 and S12.</text>
</comment>
<evidence type="ECO:0000313" key="9">
    <source>
        <dbReference type="EMBL" id="KTB47471.1"/>
    </source>
</evidence>
<dbReference type="FunFam" id="3.30.1490.10:FF:000001">
    <property type="entry name" value="30S ribosomal protein S8"/>
    <property type="match status" value="1"/>
</dbReference>
<sequence length="130" mass="14171">MTDPISDMLTRIRNAAMAGHETTLVPASRIKQNIAKLLKQEGFISGFELTGAKPQRQIKVTLRYDEKGTPAVTGLERVSKPGLRVYVERGEIPRVYGGLGVAVLSTSRGVMTGYQAWKSGVGGELLLKVW</sequence>
<dbReference type="OrthoDB" id="9802617at2"/>
<dbReference type="NCBIfam" id="NF001109">
    <property type="entry name" value="PRK00136.1"/>
    <property type="match status" value="1"/>
</dbReference>
<dbReference type="PANTHER" id="PTHR11758">
    <property type="entry name" value="40S RIBOSOMAL PROTEIN S15A"/>
    <property type="match status" value="1"/>
</dbReference>
<keyword evidence="2 8" id="KW-0699">rRNA-binding</keyword>
<dbReference type="AlphaFoldDB" id="A0A0W0GFZ1"/>
<accession>A0A0W0GFZ1</accession>
<dbReference type="GO" id="GO:0019843">
    <property type="term" value="F:rRNA binding"/>
    <property type="evidence" value="ECO:0007669"/>
    <property type="project" value="UniProtKB-UniRule"/>
</dbReference>
<dbReference type="PATRIC" id="fig|1217799.6.peg.328"/>
<dbReference type="InterPro" id="IPR035987">
    <property type="entry name" value="Ribosomal_uS8_sf"/>
</dbReference>
<organism evidence="9 10">
    <name type="scientific">Dehalogenimonas alkenigignens</name>
    <dbReference type="NCBI Taxonomy" id="1217799"/>
    <lineage>
        <taxon>Bacteria</taxon>
        <taxon>Bacillati</taxon>
        <taxon>Chloroflexota</taxon>
        <taxon>Dehalococcoidia</taxon>
        <taxon>Dehalococcoidales</taxon>
        <taxon>Dehalococcoidaceae</taxon>
        <taxon>Dehalogenimonas</taxon>
    </lineage>
</organism>
<dbReference type="STRING" id="1217799.DEALK_03160"/>
<dbReference type="SUPFAM" id="SSF56047">
    <property type="entry name" value="Ribosomal protein S8"/>
    <property type="match status" value="1"/>
</dbReference>
<reference evidence="9 10" key="1">
    <citation type="submission" date="2015-06" db="EMBL/GenBank/DDBJ databases">
        <title>Genome sequence of the organohalide-respiring Dehalogenimonas alkenigignens type strain (IP3-3T).</title>
        <authorList>
            <person name="Key T.A."/>
            <person name="Richmond D.P."/>
            <person name="Bowman K.S."/>
            <person name="Cho Y.-J."/>
            <person name="Chun J."/>
            <person name="da Costa M.S."/>
            <person name="Rainey F.A."/>
            <person name="Moe W.M."/>
        </authorList>
    </citation>
    <scope>NUCLEOTIDE SEQUENCE [LARGE SCALE GENOMIC DNA]</scope>
    <source>
        <strain evidence="9 10">IP3-3</strain>
    </source>
</reference>
<keyword evidence="10" id="KW-1185">Reference proteome</keyword>
<protein>
    <recommendedName>
        <fullName evidence="6 8">Small ribosomal subunit protein uS8</fullName>
    </recommendedName>
</protein>
<dbReference type="Gene3D" id="3.30.1490.10">
    <property type="match status" value="1"/>
</dbReference>
<dbReference type="GO" id="GO:0003735">
    <property type="term" value="F:structural constituent of ribosome"/>
    <property type="evidence" value="ECO:0007669"/>
    <property type="project" value="InterPro"/>
</dbReference>
<comment type="similarity">
    <text evidence="1 8">Belongs to the universal ribosomal protein uS8 family.</text>
</comment>
<name>A0A0W0GFZ1_9CHLR</name>
<dbReference type="EMBL" id="LFDV01000002">
    <property type="protein sequence ID" value="KTB47471.1"/>
    <property type="molecule type" value="Genomic_DNA"/>
</dbReference>
<dbReference type="GO" id="GO:0006412">
    <property type="term" value="P:translation"/>
    <property type="evidence" value="ECO:0007669"/>
    <property type="project" value="UniProtKB-UniRule"/>
</dbReference>
<keyword evidence="5 8" id="KW-0687">Ribonucleoprotein</keyword>
<dbReference type="RefSeq" id="WP_058438068.1">
    <property type="nucleotide sequence ID" value="NZ_KQ758903.1"/>
</dbReference>
<evidence type="ECO:0000256" key="7">
    <source>
        <dbReference type="ARBA" id="ARBA00046740"/>
    </source>
</evidence>
<evidence type="ECO:0000256" key="8">
    <source>
        <dbReference type="HAMAP-Rule" id="MF_01302"/>
    </source>
</evidence>
<dbReference type="Gene3D" id="3.30.1370.30">
    <property type="match status" value="1"/>
</dbReference>
<keyword evidence="3 8" id="KW-0694">RNA-binding</keyword>
<proteinExistence type="inferred from homology"/>
<evidence type="ECO:0000256" key="2">
    <source>
        <dbReference type="ARBA" id="ARBA00022730"/>
    </source>
</evidence>
<keyword evidence="4 8" id="KW-0689">Ribosomal protein</keyword>
<dbReference type="Proteomes" id="UP000053947">
    <property type="component" value="Unassembled WGS sequence"/>
</dbReference>
<dbReference type="GO" id="GO:0005737">
    <property type="term" value="C:cytoplasm"/>
    <property type="evidence" value="ECO:0007669"/>
    <property type="project" value="UniProtKB-ARBA"/>
</dbReference>